<dbReference type="InterPro" id="IPR003691">
    <property type="entry name" value="FluC"/>
</dbReference>
<accession>A0ABZ3ED29</accession>
<feature type="transmembrane region" description="Helical" evidence="10">
    <location>
        <begin position="64"/>
        <end position="85"/>
    </location>
</feature>
<evidence type="ECO:0000256" key="7">
    <source>
        <dbReference type="ARBA" id="ARBA00035120"/>
    </source>
</evidence>
<dbReference type="Proteomes" id="UP001436297">
    <property type="component" value="Chromosome"/>
</dbReference>
<feature type="binding site" evidence="10">
    <location>
        <position position="74"/>
    </location>
    <ligand>
        <name>Na(+)</name>
        <dbReference type="ChEBI" id="CHEBI:29101"/>
        <note>structural</note>
    </ligand>
</feature>
<dbReference type="EMBL" id="CP128355">
    <property type="protein sequence ID" value="XAF70397.1"/>
    <property type="molecule type" value="Genomic_DNA"/>
</dbReference>
<keyword evidence="5 10" id="KW-0472">Membrane</keyword>
<keyword evidence="10" id="KW-0915">Sodium</keyword>
<keyword evidence="3 10" id="KW-0812">Transmembrane</keyword>
<keyword evidence="2 10" id="KW-1003">Cell membrane</keyword>
<reference evidence="11 12" key="1">
    <citation type="journal article" date="2024" name="Pathogens">
        <title>Staphylococcus hsinchuensis sp. nov., Isolated from Soymilk.</title>
        <authorList>
            <person name="Wang Y.T."/>
            <person name="Lin Y.C."/>
            <person name="Hsieh Y.H."/>
            <person name="Lin Y.T."/>
            <person name="Hamada M."/>
            <person name="Chen C.C."/>
            <person name="Liou J.S."/>
            <person name="Lee A.Y."/>
            <person name="Zhang W.L."/>
            <person name="Chen Y.T."/>
            <person name="Huang C.H."/>
        </authorList>
    </citation>
    <scope>NUCLEOTIDE SEQUENCE [LARGE SCALE GENOMIC DNA]</scope>
    <source>
        <strain evidence="11 12">H164</strain>
    </source>
</reference>
<evidence type="ECO:0000256" key="2">
    <source>
        <dbReference type="ARBA" id="ARBA00022475"/>
    </source>
</evidence>
<keyword evidence="10" id="KW-0479">Metal-binding</keyword>
<evidence type="ECO:0000313" key="12">
    <source>
        <dbReference type="Proteomes" id="UP001436297"/>
    </source>
</evidence>
<protein>
    <recommendedName>
        <fullName evidence="10">Fluoride-specific ion channel FluC</fullName>
    </recommendedName>
</protein>
<evidence type="ECO:0000256" key="3">
    <source>
        <dbReference type="ARBA" id="ARBA00022692"/>
    </source>
</evidence>
<evidence type="ECO:0000313" key="11">
    <source>
        <dbReference type="EMBL" id="XAF70397.1"/>
    </source>
</evidence>
<dbReference type="Pfam" id="PF02537">
    <property type="entry name" value="CRCB"/>
    <property type="match status" value="1"/>
</dbReference>
<feature type="transmembrane region" description="Helical" evidence="10">
    <location>
        <begin position="91"/>
        <end position="114"/>
    </location>
</feature>
<keyword evidence="12" id="KW-1185">Reference proteome</keyword>
<evidence type="ECO:0000256" key="1">
    <source>
        <dbReference type="ARBA" id="ARBA00004651"/>
    </source>
</evidence>
<name>A0ABZ3ED29_9STAP</name>
<proteinExistence type="inferred from homology"/>
<organism evidence="11 12">
    <name type="scientific">Staphylococcus hsinchuensis</name>
    <dbReference type="NCBI Taxonomy" id="3051183"/>
    <lineage>
        <taxon>Bacteria</taxon>
        <taxon>Bacillati</taxon>
        <taxon>Bacillota</taxon>
        <taxon>Bacilli</taxon>
        <taxon>Bacillales</taxon>
        <taxon>Staphylococcaceae</taxon>
        <taxon>Staphylococcus</taxon>
    </lineage>
</organism>
<dbReference type="RefSeq" id="WP_251519711.1">
    <property type="nucleotide sequence ID" value="NZ_CP128355.1"/>
</dbReference>
<evidence type="ECO:0000256" key="9">
    <source>
        <dbReference type="ARBA" id="ARBA00049940"/>
    </source>
</evidence>
<evidence type="ECO:0000256" key="5">
    <source>
        <dbReference type="ARBA" id="ARBA00023136"/>
    </source>
</evidence>
<keyword evidence="10" id="KW-0406">Ion transport</keyword>
<comment type="catalytic activity">
    <reaction evidence="8">
        <text>fluoride(in) = fluoride(out)</text>
        <dbReference type="Rhea" id="RHEA:76159"/>
        <dbReference type="ChEBI" id="CHEBI:17051"/>
    </reaction>
    <physiologicalReaction direction="left-to-right" evidence="8">
        <dbReference type="Rhea" id="RHEA:76160"/>
    </physiologicalReaction>
</comment>
<dbReference type="PANTHER" id="PTHR28259:SF1">
    <property type="entry name" value="FLUORIDE EXPORT PROTEIN 1-RELATED"/>
    <property type="match status" value="1"/>
</dbReference>
<evidence type="ECO:0000256" key="6">
    <source>
        <dbReference type="ARBA" id="ARBA00023303"/>
    </source>
</evidence>
<evidence type="ECO:0000256" key="10">
    <source>
        <dbReference type="HAMAP-Rule" id="MF_00454"/>
    </source>
</evidence>
<evidence type="ECO:0000256" key="4">
    <source>
        <dbReference type="ARBA" id="ARBA00022989"/>
    </source>
</evidence>
<feature type="transmembrane region" description="Helical" evidence="10">
    <location>
        <begin position="31"/>
        <end position="52"/>
    </location>
</feature>
<dbReference type="PANTHER" id="PTHR28259">
    <property type="entry name" value="FLUORIDE EXPORT PROTEIN 1-RELATED"/>
    <property type="match status" value="1"/>
</dbReference>
<feature type="binding site" evidence="10">
    <location>
        <position position="71"/>
    </location>
    <ligand>
        <name>Na(+)</name>
        <dbReference type="ChEBI" id="CHEBI:29101"/>
        <note>structural</note>
    </ligand>
</feature>
<gene>
    <name evidence="10 11" type="primary">crcB</name>
    <name evidence="10" type="synonym">fluC</name>
    <name evidence="11" type="ORF">QQM35_10015</name>
</gene>
<comment type="subcellular location">
    <subcellularLocation>
        <location evidence="1 10">Cell membrane</location>
        <topology evidence="1 10">Multi-pass membrane protein</topology>
    </subcellularLocation>
</comment>
<sequence length="121" mass="13269">MKYLYIFLGGAIGALLRYIVSFLNFSMMFPLGNFIANILGSFILGIVGVYTFRLLVNKPNLQQGLSVGLLGTLTTFSTFQFELVQLLQQGIIIWLIVYACVSYVVGLLACFAGMKLGGRLA</sequence>
<evidence type="ECO:0000256" key="8">
    <source>
        <dbReference type="ARBA" id="ARBA00035585"/>
    </source>
</evidence>
<comment type="activity regulation">
    <text evidence="10">Na(+) is not transported, but it plays an essential structural role and its presence is essential for fluoride channel function.</text>
</comment>
<comment type="similarity">
    <text evidence="7 10">Belongs to the fluoride channel Fluc/FEX (TC 1.A.43) family.</text>
</comment>
<dbReference type="HAMAP" id="MF_00454">
    <property type="entry name" value="FluC"/>
    <property type="match status" value="1"/>
</dbReference>
<keyword evidence="10" id="KW-0813">Transport</keyword>
<comment type="function">
    <text evidence="9 10">Fluoride-specific ion channel. Important for reducing fluoride concentration in the cell, thus reducing its toxicity.</text>
</comment>
<dbReference type="NCBIfam" id="NF010797">
    <property type="entry name" value="PRK14201.1"/>
    <property type="match status" value="1"/>
</dbReference>
<feature type="transmembrane region" description="Helical" evidence="10">
    <location>
        <begin position="5"/>
        <end position="25"/>
    </location>
</feature>
<keyword evidence="4 10" id="KW-1133">Transmembrane helix</keyword>
<keyword evidence="6 10" id="KW-0407">Ion channel</keyword>